<dbReference type="GO" id="GO:0016042">
    <property type="term" value="P:lipid catabolic process"/>
    <property type="evidence" value="ECO:0007669"/>
    <property type="project" value="UniProtKB-UniRule"/>
</dbReference>
<dbReference type="RefSeq" id="WP_076959057.1">
    <property type="nucleotide sequence ID" value="NZ_MLCO01000212.1"/>
</dbReference>
<feature type="active site" description="Nucleophile" evidence="2">
    <location>
        <position position="38"/>
    </location>
</feature>
<feature type="domain" description="PNPLA" evidence="3">
    <location>
        <begin position="4"/>
        <end position="203"/>
    </location>
</feature>
<dbReference type="Proteomes" id="UP000188879">
    <property type="component" value="Unassembled WGS sequence"/>
</dbReference>
<organism evidence="4 5">
    <name type="scientific">Teichococcus deserti</name>
    <dbReference type="NCBI Taxonomy" id="1817963"/>
    <lineage>
        <taxon>Bacteria</taxon>
        <taxon>Pseudomonadati</taxon>
        <taxon>Pseudomonadota</taxon>
        <taxon>Alphaproteobacteria</taxon>
        <taxon>Acetobacterales</taxon>
        <taxon>Roseomonadaceae</taxon>
        <taxon>Roseomonas</taxon>
    </lineage>
</organism>
<gene>
    <name evidence="4" type="ORF">BKE38_19940</name>
</gene>
<keyword evidence="1 2" id="KW-0443">Lipid metabolism</keyword>
<protein>
    <recommendedName>
        <fullName evidence="3">PNPLA domain-containing protein</fullName>
    </recommendedName>
</protein>
<feature type="short sequence motif" description="DGA/G" evidence="2">
    <location>
        <begin position="190"/>
        <end position="192"/>
    </location>
</feature>
<dbReference type="SUPFAM" id="SSF52151">
    <property type="entry name" value="FabD/lysophospholipase-like"/>
    <property type="match status" value="1"/>
</dbReference>
<dbReference type="Pfam" id="PF01734">
    <property type="entry name" value="Patatin"/>
    <property type="match status" value="1"/>
</dbReference>
<accession>A0A1V2GY37</accession>
<dbReference type="Gene3D" id="3.40.1090.10">
    <property type="entry name" value="Cytosolic phospholipase A2 catalytic domain"/>
    <property type="match status" value="2"/>
</dbReference>
<proteinExistence type="predicted"/>
<name>A0A1V2GY37_9PROT</name>
<comment type="caution">
    <text evidence="4">The sequence shown here is derived from an EMBL/GenBank/DDBJ whole genome shotgun (WGS) entry which is preliminary data.</text>
</comment>
<evidence type="ECO:0000256" key="1">
    <source>
        <dbReference type="ARBA" id="ARBA00023098"/>
    </source>
</evidence>
<keyword evidence="5" id="KW-1185">Reference proteome</keyword>
<comment type="caution">
    <text evidence="2">Lacks conserved residue(s) required for the propagation of feature annotation.</text>
</comment>
<keyword evidence="2" id="KW-0442">Lipid degradation</keyword>
<sequence>MQALVLSGGIALGAFEAGLYAALQAEGGMEPDWLLGASAGAVTAAIIAGNPPEARVARLRQFWLGLADAPLPGLGPWRDWLRQASVLQTLALGRAGLFAPWPMPAALMGAAPALYDLAPLRARLLELVDFDRLNGGAPRLTVSAVDLESGERLAFDTGRGDRITVEHILGSCALLPLFAPVAVQGRMLADGGLAANAPLDLVLAEATAPSLLCLVAELFPPAGQMPRSLKEAVARAGDLAFGNQTERLIEGHGRALRLAAALRRLSAQLPGQAMPPGAAGPDQATLLRIGYHPPPEDAGPGKLFDFTADSLALRWQAGERGLRAGLACLAAPPPADEAFVVHRVEA</sequence>
<evidence type="ECO:0000259" key="3">
    <source>
        <dbReference type="PROSITE" id="PS51635"/>
    </source>
</evidence>
<dbReference type="InterPro" id="IPR016035">
    <property type="entry name" value="Acyl_Trfase/lysoPLipase"/>
</dbReference>
<reference evidence="4 5" key="1">
    <citation type="submission" date="2016-10" db="EMBL/GenBank/DDBJ databases">
        <title>Draft Genome sequence of Roseomonas sp. strain M3.</title>
        <authorList>
            <person name="Subhash Y."/>
            <person name="Lee S."/>
        </authorList>
    </citation>
    <scope>NUCLEOTIDE SEQUENCE [LARGE SCALE GENOMIC DNA]</scope>
    <source>
        <strain evidence="4 5">M3</strain>
    </source>
</reference>
<dbReference type="PROSITE" id="PS51635">
    <property type="entry name" value="PNPLA"/>
    <property type="match status" value="1"/>
</dbReference>
<dbReference type="EMBL" id="MLCO01000212">
    <property type="protein sequence ID" value="ONG50020.1"/>
    <property type="molecule type" value="Genomic_DNA"/>
</dbReference>
<evidence type="ECO:0000256" key="2">
    <source>
        <dbReference type="PROSITE-ProRule" id="PRU01161"/>
    </source>
</evidence>
<dbReference type="AlphaFoldDB" id="A0A1V2GY37"/>
<dbReference type="GO" id="GO:0016787">
    <property type="term" value="F:hydrolase activity"/>
    <property type="evidence" value="ECO:0007669"/>
    <property type="project" value="UniProtKB-UniRule"/>
</dbReference>
<evidence type="ECO:0000313" key="5">
    <source>
        <dbReference type="Proteomes" id="UP000188879"/>
    </source>
</evidence>
<keyword evidence="2" id="KW-0378">Hydrolase</keyword>
<dbReference type="InterPro" id="IPR002641">
    <property type="entry name" value="PNPLA_dom"/>
</dbReference>
<dbReference type="OrthoDB" id="9807112at2"/>
<feature type="short sequence motif" description="GXSXG" evidence="2">
    <location>
        <begin position="36"/>
        <end position="40"/>
    </location>
</feature>
<evidence type="ECO:0000313" key="4">
    <source>
        <dbReference type="EMBL" id="ONG50020.1"/>
    </source>
</evidence>
<feature type="active site" description="Proton acceptor" evidence="2">
    <location>
        <position position="190"/>
    </location>
</feature>